<protein>
    <submittedName>
        <fullName evidence="1">Uncharacterized protein</fullName>
    </submittedName>
</protein>
<reference evidence="1" key="1">
    <citation type="journal article" date="2020" name="mSystems">
        <title>Genome- and Community-Level Interaction Insights into Carbon Utilization and Element Cycling Functions of Hydrothermarchaeota in Hydrothermal Sediment.</title>
        <authorList>
            <person name="Zhou Z."/>
            <person name="Liu Y."/>
            <person name="Xu W."/>
            <person name="Pan J."/>
            <person name="Luo Z.H."/>
            <person name="Li M."/>
        </authorList>
    </citation>
    <scope>NUCLEOTIDE SEQUENCE [LARGE SCALE GENOMIC DNA]</scope>
    <source>
        <strain evidence="1">SpSt-123</strain>
    </source>
</reference>
<gene>
    <name evidence="1" type="ORF">ENO04_03130</name>
</gene>
<proteinExistence type="predicted"/>
<name>A0A7C1E2M3_9CREN</name>
<evidence type="ECO:0000313" key="1">
    <source>
        <dbReference type="EMBL" id="HDS10600.1"/>
    </source>
</evidence>
<accession>A0A7C1E2M3</accession>
<organism evidence="1">
    <name type="scientific">Fervidicoccus fontis</name>
    <dbReference type="NCBI Taxonomy" id="683846"/>
    <lineage>
        <taxon>Archaea</taxon>
        <taxon>Thermoproteota</taxon>
        <taxon>Thermoprotei</taxon>
        <taxon>Fervidicoccales</taxon>
        <taxon>Fervidicoccaceae</taxon>
        <taxon>Fervidicoccus</taxon>
    </lineage>
</organism>
<dbReference type="AlphaFoldDB" id="A0A7C1E2M3"/>
<comment type="caution">
    <text evidence="1">The sequence shown here is derived from an EMBL/GenBank/DDBJ whole genome shotgun (WGS) entry which is preliminary data.</text>
</comment>
<sequence length="153" mass="17624">MSQSGQEKKSKEFKLEPKLVITPEQVLSNDRIVKLLYLLEAYGEMSEKACYHFIYELKQRGLDIGYTFFKLGDSVSSKQLREDITSLLYLELLETKGRAKKLVVTSKGKEELSKRLSQLPEDFKEKASKLAEEVRPVVASIDAESEYKQIKRK</sequence>
<dbReference type="EMBL" id="DSDY01000100">
    <property type="protein sequence ID" value="HDS10600.1"/>
    <property type="molecule type" value="Genomic_DNA"/>
</dbReference>